<dbReference type="Gene3D" id="1.10.10.60">
    <property type="entry name" value="Homeodomain-like"/>
    <property type="match status" value="1"/>
</dbReference>
<evidence type="ECO:0000256" key="2">
    <source>
        <dbReference type="ARBA" id="ARBA00023125"/>
    </source>
</evidence>
<dbReference type="EMBL" id="JACVXA010000019">
    <property type="protein sequence ID" value="MBE3638189.1"/>
    <property type="molecule type" value="Genomic_DNA"/>
</dbReference>
<dbReference type="PANTHER" id="PTHR11019:SF159">
    <property type="entry name" value="TRANSCRIPTIONAL REGULATOR-RELATED"/>
    <property type="match status" value="1"/>
</dbReference>
<evidence type="ECO:0000256" key="4">
    <source>
        <dbReference type="SAM" id="MobiDB-lite"/>
    </source>
</evidence>
<dbReference type="PROSITE" id="PS01124">
    <property type="entry name" value="HTH_ARAC_FAMILY_2"/>
    <property type="match status" value="1"/>
</dbReference>
<dbReference type="GO" id="GO:0043565">
    <property type="term" value="F:sequence-specific DNA binding"/>
    <property type="evidence" value="ECO:0007669"/>
    <property type="project" value="InterPro"/>
</dbReference>
<evidence type="ECO:0000256" key="3">
    <source>
        <dbReference type="ARBA" id="ARBA00023163"/>
    </source>
</evidence>
<dbReference type="Pfam" id="PF12833">
    <property type="entry name" value="HTH_18"/>
    <property type="match status" value="1"/>
</dbReference>
<dbReference type="SMART" id="SM00342">
    <property type="entry name" value="HTH_ARAC"/>
    <property type="match status" value="1"/>
</dbReference>
<organism evidence="6 7">
    <name type="scientific">Mangrovicoccus algicola</name>
    <dbReference type="NCBI Taxonomy" id="2771008"/>
    <lineage>
        <taxon>Bacteria</taxon>
        <taxon>Pseudomonadati</taxon>
        <taxon>Pseudomonadota</taxon>
        <taxon>Alphaproteobacteria</taxon>
        <taxon>Rhodobacterales</taxon>
        <taxon>Paracoccaceae</taxon>
        <taxon>Mangrovicoccus</taxon>
    </lineage>
</organism>
<dbReference type="PANTHER" id="PTHR11019">
    <property type="entry name" value="HTH-TYPE TRANSCRIPTIONAL REGULATOR NIMR"/>
    <property type="match status" value="1"/>
</dbReference>
<dbReference type="RefSeq" id="WP_193181594.1">
    <property type="nucleotide sequence ID" value="NZ_JACVXA010000019.1"/>
</dbReference>
<feature type="region of interest" description="Disordered" evidence="4">
    <location>
        <begin position="1"/>
        <end position="24"/>
    </location>
</feature>
<dbReference type="AlphaFoldDB" id="A0A8J7CV06"/>
<keyword evidence="7" id="KW-1185">Reference proteome</keyword>
<feature type="region of interest" description="Disordered" evidence="4">
    <location>
        <begin position="260"/>
        <end position="287"/>
    </location>
</feature>
<dbReference type="CDD" id="cd06124">
    <property type="entry name" value="cupin_NimR-like_N"/>
    <property type="match status" value="1"/>
</dbReference>
<dbReference type="InterPro" id="IPR011051">
    <property type="entry name" value="RmlC_Cupin_sf"/>
</dbReference>
<keyword evidence="2" id="KW-0238">DNA-binding</keyword>
<dbReference type="Proteomes" id="UP000609121">
    <property type="component" value="Unassembled WGS sequence"/>
</dbReference>
<comment type="caution">
    <text evidence="6">The sequence shown here is derived from an EMBL/GenBank/DDBJ whole genome shotgun (WGS) entry which is preliminary data.</text>
</comment>
<evidence type="ECO:0000313" key="6">
    <source>
        <dbReference type="EMBL" id="MBE3638189.1"/>
    </source>
</evidence>
<dbReference type="InterPro" id="IPR018060">
    <property type="entry name" value="HTH_AraC"/>
</dbReference>
<dbReference type="InterPro" id="IPR003313">
    <property type="entry name" value="AraC-bd"/>
</dbReference>
<accession>A0A8J7CV06</accession>
<protein>
    <submittedName>
        <fullName evidence="6">Helix-turn-helix transcriptional regulator</fullName>
    </submittedName>
</protein>
<gene>
    <name evidence="6" type="ORF">ICN82_08265</name>
</gene>
<dbReference type="GO" id="GO:0003700">
    <property type="term" value="F:DNA-binding transcription factor activity"/>
    <property type="evidence" value="ECO:0007669"/>
    <property type="project" value="InterPro"/>
</dbReference>
<sequence length="287" mass="30589">MTKDVAFLPEAQAHQAPGDAADPARPILVTTGRLAPGEGVAPHSHARAQLVLCYAGLMRLQAGPDAWIVPPRHGVWIPPGLPHRLQAATGIEVHNFFIAPRFALRPGLPRGPVVLRGSPLLRGIARRLETDGSLPAAEARRLAWTALDEMARLDRPDLRLPGGRDPRLVRAMEQMLRAPGAAAGLEQVAAAAGCGARTLARLFLAETGLAFRDWRARMRFVLALEWLEQGETSSAVAARLGYSTPSAFIAAFRRQGGAPPSAFRRRGLAPAPGAVHLGQDPHAGEAP</sequence>
<dbReference type="InterPro" id="IPR014710">
    <property type="entry name" value="RmlC-like_jellyroll"/>
</dbReference>
<dbReference type="SUPFAM" id="SSF46689">
    <property type="entry name" value="Homeodomain-like"/>
    <property type="match status" value="2"/>
</dbReference>
<dbReference type="Gene3D" id="2.60.120.10">
    <property type="entry name" value="Jelly Rolls"/>
    <property type="match status" value="1"/>
</dbReference>
<evidence type="ECO:0000313" key="7">
    <source>
        <dbReference type="Proteomes" id="UP000609121"/>
    </source>
</evidence>
<dbReference type="InterPro" id="IPR009057">
    <property type="entry name" value="Homeodomain-like_sf"/>
</dbReference>
<proteinExistence type="predicted"/>
<reference evidence="6" key="1">
    <citation type="submission" date="2020-09" db="EMBL/GenBank/DDBJ databases">
        <title>A novel bacterium of genus Mangrovicoccus, isolated from South China Sea.</title>
        <authorList>
            <person name="Huang H."/>
            <person name="Mo K."/>
            <person name="Hu Y."/>
        </authorList>
    </citation>
    <scope>NUCLEOTIDE SEQUENCE</scope>
    <source>
        <strain evidence="6">HB182678</strain>
    </source>
</reference>
<evidence type="ECO:0000259" key="5">
    <source>
        <dbReference type="PROSITE" id="PS01124"/>
    </source>
</evidence>
<keyword evidence="1" id="KW-0805">Transcription regulation</keyword>
<dbReference type="Pfam" id="PF02311">
    <property type="entry name" value="AraC_binding"/>
    <property type="match status" value="1"/>
</dbReference>
<keyword evidence="3" id="KW-0804">Transcription</keyword>
<feature type="domain" description="HTH araC/xylS-type" evidence="5">
    <location>
        <begin position="166"/>
        <end position="266"/>
    </location>
</feature>
<dbReference type="SUPFAM" id="SSF51182">
    <property type="entry name" value="RmlC-like cupins"/>
    <property type="match status" value="1"/>
</dbReference>
<name>A0A8J7CV06_9RHOB</name>
<evidence type="ECO:0000256" key="1">
    <source>
        <dbReference type="ARBA" id="ARBA00023015"/>
    </source>
</evidence>